<dbReference type="Proteomes" id="UP000320623">
    <property type="component" value="Unassembled WGS sequence"/>
</dbReference>
<keyword evidence="4" id="KW-1185">Reference proteome</keyword>
<name>A0A0S4MZX7_9BACT</name>
<evidence type="ECO:0000256" key="1">
    <source>
        <dbReference type="ARBA" id="ARBA00022676"/>
    </source>
</evidence>
<dbReference type="PANTHER" id="PTHR12526">
    <property type="entry name" value="GLYCOSYLTRANSFERASE"/>
    <property type="match status" value="1"/>
</dbReference>
<evidence type="ECO:0000313" key="3">
    <source>
        <dbReference type="EMBL" id="CUU04345.1"/>
    </source>
</evidence>
<proteinExistence type="predicted"/>
<dbReference type="GO" id="GO:0016757">
    <property type="term" value="F:glycosyltransferase activity"/>
    <property type="evidence" value="ECO:0007669"/>
    <property type="project" value="UniProtKB-KW"/>
</dbReference>
<dbReference type="RefSeq" id="WP_140944730.1">
    <property type="nucleotide sequence ID" value="NZ_FAOO01000005.1"/>
</dbReference>
<accession>A0A0S4MZX7</accession>
<organism evidence="3 4">
    <name type="scientific">Candidatus Thermokryptus mobilis</name>
    <dbReference type="NCBI Taxonomy" id="1643428"/>
    <lineage>
        <taxon>Bacteria</taxon>
        <taxon>Pseudomonadati</taxon>
        <taxon>Candidatus Kryptoniota</taxon>
        <taxon>Candidatus Thermokryptus</taxon>
    </lineage>
</organism>
<reference evidence="4" key="1">
    <citation type="submission" date="2015-11" db="EMBL/GenBank/DDBJ databases">
        <authorList>
            <person name="Varghese N."/>
        </authorList>
    </citation>
    <scope>NUCLEOTIDE SEQUENCE [LARGE SCALE GENOMIC DNA]</scope>
</reference>
<dbReference type="AlphaFoldDB" id="A0A0S4MZX7"/>
<dbReference type="PANTHER" id="PTHR12526:SF629">
    <property type="entry name" value="TEICHURONIC ACID BIOSYNTHESIS GLYCOSYLTRANSFERASE TUAH-RELATED"/>
    <property type="match status" value="1"/>
</dbReference>
<dbReference type="Pfam" id="PF13692">
    <property type="entry name" value="Glyco_trans_1_4"/>
    <property type="match status" value="1"/>
</dbReference>
<dbReference type="Gene3D" id="3.40.50.2000">
    <property type="entry name" value="Glycogen Phosphorylase B"/>
    <property type="match status" value="1"/>
</dbReference>
<dbReference type="EMBL" id="FAOO01000005">
    <property type="protein sequence ID" value="CUU04345.1"/>
    <property type="molecule type" value="Genomic_DNA"/>
</dbReference>
<dbReference type="STRING" id="1643428.GCA_001442855_00949"/>
<gene>
    <name evidence="3" type="ORF">JGI1_00972</name>
</gene>
<evidence type="ECO:0000256" key="2">
    <source>
        <dbReference type="ARBA" id="ARBA00022679"/>
    </source>
</evidence>
<protein>
    <submittedName>
        <fullName evidence="3">Glycosyltransferase involved in cell wall bisynthesis</fullName>
    </submittedName>
</protein>
<dbReference type="OrthoDB" id="9816564at2"/>
<keyword evidence="2 3" id="KW-0808">Transferase</keyword>
<keyword evidence="1" id="KW-0328">Glycosyltransferase</keyword>
<evidence type="ECO:0000313" key="4">
    <source>
        <dbReference type="Proteomes" id="UP000320623"/>
    </source>
</evidence>
<dbReference type="SUPFAM" id="SSF53756">
    <property type="entry name" value="UDP-Glycosyltransferase/glycogen phosphorylase"/>
    <property type="match status" value="1"/>
</dbReference>
<sequence>MGIDFIILPYNDFLKGENLGFRDRDLHLILEIIKDERVRRVVIVERPRSILTLFKFRKLSISGAWKVFDNLKRLNEKVYLFEYFNFGVRQIFEKHLWFDKVYGSKGFIDKFLTALGYLGISDFALLSFNPFAQKLVDSLDPRFFFFDAIDNLCLHPSLKNLYDYLCDVYFDISNKAKLIFCVNENVKKFFEERFPPSKNKVIVIHNGVCEMNFCAKSPDDLRGIKRPMIGYVGVISKRIDFGLVEYLAQNRSNYSFVFVGPFYGDVRGWVKRLSRLKNVFFLGERHYDEIPNYVSSFDVCVVPHIVDEFTLSNDPMKVYEYIYAGKPVVSTGIYISRELLDFVFVAREREEFLRYLDEAVRVSRDDSFILRQRAGIKEWMFWSKRAKLMLDKILAAIQPRGIESGESTS</sequence>